<keyword evidence="3" id="KW-1185">Reference proteome</keyword>
<dbReference type="RefSeq" id="WP_160895205.1">
    <property type="nucleotide sequence ID" value="NZ_WUMU01000016.1"/>
</dbReference>
<evidence type="ECO:0000259" key="1">
    <source>
        <dbReference type="PROSITE" id="PS50943"/>
    </source>
</evidence>
<dbReference type="GO" id="GO:0003677">
    <property type="term" value="F:DNA binding"/>
    <property type="evidence" value="ECO:0007669"/>
    <property type="project" value="InterPro"/>
</dbReference>
<gene>
    <name evidence="2" type="ORF">GR170_14685</name>
</gene>
<dbReference type="InterPro" id="IPR010982">
    <property type="entry name" value="Lambda_DNA-bd_dom_sf"/>
</dbReference>
<dbReference type="EMBL" id="WUMU01000016">
    <property type="protein sequence ID" value="MXN19087.1"/>
    <property type="molecule type" value="Genomic_DNA"/>
</dbReference>
<sequence>MVKTNVMEQPDMSAILATNLRAQMERRSLSMAQLSRKAGTNDTAVYDILKQRTRSPKLDTIAKLADALEVRVIDLLTSGDRSAAEQEILAIFERLSPQDQQRLLLTARAWKSTS</sequence>
<dbReference type="Gene3D" id="1.10.260.40">
    <property type="entry name" value="lambda repressor-like DNA-binding domains"/>
    <property type="match status" value="1"/>
</dbReference>
<evidence type="ECO:0000313" key="2">
    <source>
        <dbReference type="EMBL" id="MXN19087.1"/>
    </source>
</evidence>
<dbReference type="SMART" id="SM00530">
    <property type="entry name" value="HTH_XRE"/>
    <property type="match status" value="1"/>
</dbReference>
<accession>A0A6L7G6D8</accession>
<reference evidence="2 3" key="1">
    <citation type="submission" date="2019-12" db="EMBL/GenBank/DDBJ databases">
        <authorList>
            <person name="Li M."/>
        </authorList>
    </citation>
    <scope>NUCLEOTIDE SEQUENCE [LARGE SCALE GENOMIC DNA]</scope>
    <source>
        <strain evidence="2 3">GBMRC 2024</strain>
    </source>
</reference>
<dbReference type="Proteomes" id="UP000477911">
    <property type="component" value="Unassembled WGS sequence"/>
</dbReference>
<dbReference type="AlphaFoldDB" id="A0A6L7G6D8"/>
<dbReference type="CDD" id="cd00093">
    <property type="entry name" value="HTH_XRE"/>
    <property type="match status" value="1"/>
</dbReference>
<evidence type="ECO:0000313" key="3">
    <source>
        <dbReference type="Proteomes" id="UP000477911"/>
    </source>
</evidence>
<name>A0A6L7G6D8_9RHOB</name>
<proteinExistence type="predicted"/>
<dbReference type="InterPro" id="IPR001387">
    <property type="entry name" value="Cro/C1-type_HTH"/>
</dbReference>
<protein>
    <submittedName>
        <fullName evidence="2">Helix-turn-helix domain-containing protein</fullName>
    </submittedName>
</protein>
<dbReference type="SUPFAM" id="SSF47413">
    <property type="entry name" value="lambda repressor-like DNA-binding domains"/>
    <property type="match status" value="1"/>
</dbReference>
<feature type="domain" description="HTH cro/C1-type" evidence="1">
    <location>
        <begin position="20"/>
        <end position="75"/>
    </location>
</feature>
<organism evidence="2 3">
    <name type="scientific">Pseudooceanicola albus</name>
    <dbReference type="NCBI Taxonomy" id="2692189"/>
    <lineage>
        <taxon>Bacteria</taxon>
        <taxon>Pseudomonadati</taxon>
        <taxon>Pseudomonadota</taxon>
        <taxon>Alphaproteobacteria</taxon>
        <taxon>Rhodobacterales</taxon>
        <taxon>Paracoccaceae</taxon>
        <taxon>Pseudooceanicola</taxon>
    </lineage>
</organism>
<dbReference type="Pfam" id="PF13443">
    <property type="entry name" value="HTH_26"/>
    <property type="match status" value="1"/>
</dbReference>
<dbReference type="PROSITE" id="PS50943">
    <property type="entry name" value="HTH_CROC1"/>
    <property type="match status" value="1"/>
</dbReference>
<comment type="caution">
    <text evidence="2">The sequence shown here is derived from an EMBL/GenBank/DDBJ whole genome shotgun (WGS) entry which is preliminary data.</text>
</comment>